<feature type="transmembrane region" description="Helical" evidence="1">
    <location>
        <begin position="219"/>
        <end position="238"/>
    </location>
</feature>
<evidence type="ECO:0008006" key="4">
    <source>
        <dbReference type="Google" id="ProtNLM"/>
    </source>
</evidence>
<dbReference type="OrthoDB" id="2042238at2"/>
<feature type="transmembrane region" description="Helical" evidence="1">
    <location>
        <begin position="259"/>
        <end position="280"/>
    </location>
</feature>
<dbReference type="AlphaFoldDB" id="A0A0W8IE66"/>
<evidence type="ECO:0000256" key="1">
    <source>
        <dbReference type="SAM" id="Phobius"/>
    </source>
</evidence>
<feature type="transmembrane region" description="Helical" evidence="1">
    <location>
        <begin position="26"/>
        <end position="44"/>
    </location>
</feature>
<dbReference type="Pfam" id="PF18761">
    <property type="entry name" value="Heliorhodopsin"/>
    <property type="match status" value="1"/>
</dbReference>
<name>A0A0W8IE66_9MICC</name>
<dbReference type="NCBIfam" id="NF038020">
    <property type="entry name" value="HeR"/>
    <property type="match status" value="1"/>
</dbReference>
<dbReference type="InterPro" id="IPR041113">
    <property type="entry name" value="Heliorhodopsin"/>
</dbReference>
<keyword evidence="3" id="KW-1185">Reference proteome</keyword>
<evidence type="ECO:0000313" key="3">
    <source>
        <dbReference type="Proteomes" id="UP000054023"/>
    </source>
</evidence>
<dbReference type="Gene3D" id="1.20.1070.10">
    <property type="entry name" value="Rhodopsin 7-helix transmembrane proteins"/>
    <property type="match status" value="1"/>
</dbReference>
<accession>A0A0W8IE66</accession>
<keyword evidence="1" id="KW-0812">Transmembrane</keyword>
<keyword evidence="1" id="KW-0472">Membrane</keyword>
<dbReference type="RefSeq" id="WP_058889494.1">
    <property type="nucleotide sequence ID" value="NZ_LQBM01000004.1"/>
</dbReference>
<dbReference type="Proteomes" id="UP000054023">
    <property type="component" value="Unassembled WGS sequence"/>
</dbReference>
<feature type="transmembrane region" description="Helical" evidence="1">
    <location>
        <begin position="78"/>
        <end position="97"/>
    </location>
</feature>
<organism evidence="2 3">
    <name type="scientific">Nesterenkonia jeotgali</name>
    <dbReference type="NCBI Taxonomy" id="317018"/>
    <lineage>
        <taxon>Bacteria</taxon>
        <taxon>Bacillati</taxon>
        <taxon>Actinomycetota</taxon>
        <taxon>Actinomycetes</taxon>
        <taxon>Micrococcales</taxon>
        <taxon>Micrococcaceae</taxon>
        <taxon>Nesterenkonia</taxon>
    </lineage>
</organism>
<proteinExistence type="predicted"/>
<gene>
    <name evidence="2" type="ORF">AVL63_06095</name>
</gene>
<sequence>MKAYPLELHTRSVDVPRRSARRLRSFNLVMGVLHLISGAAMVALSNDFSLQVSTFALNGPPGTPVSQGSANVVFDVPLGYATASFLLLSALFHFLIASPWGFRRYIGELSKGRNRFRWVEYSLSSTLMILLISLLLGISDIAALIGLGLANVAMILFGWLMEMSNNGLMHGASGGSIRGGSAWWTPFWFGCIAGIGPWLAAAVYLIVNVGVEGGEGPPGFVYGIIVSLFVFFNSFAVNQWLQYRQVGRWRNYLTGERTYIVLSLVAKSLLAWQVFANVLVG</sequence>
<evidence type="ECO:0000313" key="2">
    <source>
        <dbReference type="EMBL" id="KUG58261.1"/>
    </source>
</evidence>
<dbReference type="STRING" id="317018.AVL63_06095"/>
<reference evidence="3" key="1">
    <citation type="submission" date="2015-12" db="EMBL/GenBank/DDBJ databases">
        <authorList>
            <person name="Nair G.R."/>
            <person name="Kaur G."/>
            <person name="Mayilraj S."/>
        </authorList>
    </citation>
    <scope>NUCLEOTIDE SEQUENCE [LARGE SCALE GENOMIC DNA]</scope>
    <source>
        <strain evidence="3">CD08_7</strain>
    </source>
</reference>
<feature type="transmembrane region" description="Helical" evidence="1">
    <location>
        <begin position="182"/>
        <end position="207"/>
    </location>
</feature>
<protein>
    <recommendedName>
        <fullName evidence="4">Heliorhodopsin HeR</fullName>
    </recommendedName>
</protein>
<keyword evidence="1" id="KW-1133">Transmembrane helix</keyword>
<feature type="transmembrane region" description="Helical" evidence="1">
    <location>
        <begin position="118"/>
        <end position="135"/>
    </location>
</feature>
<dbReference type="EMBL" id="LQBM01000004">
    <property type="protein sequence ID" value="KUG58261.1"/>
    <property type="molecule type" value="Genomic_DNA"/>
</dbReference>
<comment type="caution">
    <text evidence="2">The sequence shown here is derived from an EMBL/GenBank/DDBJ whole genome shotgun (WGS) entry which is preliminary data.</text>
</comment>
<feature type="transmembrane region" description="Helical" evidence="1">
    <location>
        <begin position="141"/>
        <end position="161"/>
    </location>
</feature>